<evidence type="ECO:0000259" key="3">
    <source>
        <dbReference type="PROSITE" id="PS51462"/>
    </source>
</evidence>
<dbReference type="PANTHER" id="PTHR43736:SF1">
    <property type="entry name" value="DIHYDRONEOPTERIN TRIPHOSPHATE DIPHOSPHATASE"/>
    <property type="match status" value="1"/>
</dbReference>
<dbReference type="Proteomes" id="UP000487268">
    <property type="component" value="Unassembled WGS sequence"/>
</dbReference>
<dbReference type="EMBL" id="WEGH01000002">
    <property type="protein sequence ID" value="MQY05908.1"/>
    <property type="molecule type" value="Genomic_DNA"/>
</dbReference>
<dbReference type="PANTHER" id="PTHR43736">
    <property type="entry name" value="ADP-RIBOSE PYROPHOSPHATASE"/>
    <property type="match status" value="1"/>
</dbReference>
<dbReference type="OrthoDB" id="9814308at2"/>
<evidence type="ECO:0000256" key="2">
    <source>
        <dbReference type="SAM" id="MobiDB-lite"/>
    </source>
</evidence>
<organism evidence="4 5">
    <name type="scientific">Actinomadura macrotermitis</name>
    <dbReference type="NCBI Taxonomy" id="2585200"/>
    <lineage>
        <taxon>Bacteria</taxon>
        <taxon>Bacillati</taxon>
        <taxon>Actinomycetota</taxon>
        <taxon>Actinomycetes</taxon>
        <taxon>Streptosporangiales</taxon>
        <taxon>Thermomonosporaceae</taxon>
        <taxon>Actinomadura</taxon>
    </lineage>
</organism>
<feature type="region of interest" description="Disordered" evidence="2">
    <location>
        <begin position="130"/>
        <end position="151"/>
    </location>
</feature>
<dbReference type="PROSITE" id="PS51462">
    <property type="entry name" value="NUDIX"/>
    <property type="match status" value="1"/>
</dbReference>
<name>A0A7K0BXJ6_9ACTN</name>
<dbReference type="Pfam" id="PF00293">
    <property type="entry name" value="NUDIX"/>
    <property type="match status" value="1"/>
</dbReference>
<accession>A0A7K0BXJ6</accession>
<dbReference type="InterPro" id="IPR015797">
    <property type="entry name" value="NUDIX_hydrolase-like_dom_sf"/>
</dbReference>
<dbReference type="InterPro" id="IPR000086">
    <property type="entry name" value="NUDIX_hydrolase_dom"/>
</dbReference>
<sequence length="151" mass="16383">MTDHSAGHSVSVAGVIVDDDGKALLVQRRDNDHWESPGSVLEVKESITDGLLREVQEETGLIVEPVALTGVYKNMARGIVALVFRCQAAGGELQTNDEAKAFLWASPEKVSTMVDEAFAVRVLDAMRAHHPGPEARHHDGVQHIPRLDEAS</sequence>
<protein>
    <recommendedName>
        <fullName evidence="3">Nudix hydrolase domain-containing protein</fullName>
    </recommendedName>
</protein>
<comment type="similarity">
    <text evidence="1">Belongs to the Nudix hydrolase family.</text>
</comment>
<reference evidence="4 5" key="1">
    <citation type="submission" date="2019-10" db="EMBL/GenBank/DDBJ databases">
        <title>Actinomadura rubteroloni sp. nov. and Actinomadura macrotermitis sp. nov., isolated from the gut of fungus growing-termite Macrotermes natalensis.</title>
        <authorList>
            <person name="Benndorf R."/>
            <person name="Martin K."/>
            <person name="Kuefner M."/>
            <person name="De Beer W."/>
            <person name="Kaster A.-K."/>
            <person name="Vollmers J."/>
            <person name="Poulsen M."/>
            <person name="Beemelmanns C."/>
        </authorList>
    </citation>
    <scope>NUCLEOTIDE SEQUENCE [LARGE SCALE GENOMIC DNA]</scope>
    <source>
        <strain evidence="4 5">RB68</strain>
    </source>
</reference>
<dbReference type="SUPFAM" id="SSF55811">
    <property type="entry name" value="Nudix"/>
    <property type="match status" value="1"/>
</dbReference>
<gene>
    <name evidence="4" type="ORF">ACRB68_39880</name>
</gene>
<dbReference type="AlphaFoldDB" id="A0A7K0BXJ6"/>
<evidence type="ECO:0000256" key="1">
    <source>
        <dbReference type="ARBA" id="ARBA00005582"/>
    </source>
</evidence>
<dbReference type="Gene3D" id="3.90.79.10">
    <property type="entry name" value="Nucleoside Triphosphate Pyrophosphohydrolase"/>
    <property type="match status" value="1"/>
</dbReference>
<comment type="caution">
    <text evidence="4">The sequence shown here is derived from an EMBL/GenBank/DDBJ whole genome shotgun (WGS) entry which is preliminary data.</text>
</comment>
<evidence type="ECO:0000313" key="4">
    <source>
        <dbReference type="EMBL" id="MQY05908.1"/>
    </source>
</evidence>
<keyword evidence="5" id="KW-1185">Reference proteome</keyword>
<dbReference type="RefSeq" id="WP_153534245.1">
    <property type="nucleotide sequence ID" value="NZ_WEGH01000002.1"/>
</dbReference>
<feature type="domain" description="Nudix hydrolase" evidence="3">
    <location>
        <begin position="7"/>
        <end position="127"/>
    </location>
</feature>
<evidence type="ECO:0000313" key="5">
    <source>
        <dbReference type="Proteomes" id="UP000487268"/>
    </source>
</evidence>
<proteinExistence type="inferred from homology"/>